<protein>
    <submittedName>
        <fullName evidence="3">Uncharacterized protein</fullName>
    </submittedName>
</protein>
<feature type="region of interest" description="Disordered" evidence="1">
    <location>
        <begin position="168"/>
        <end position="202"/>
    </location>
</feature>
<dbReference type="AlphaFoldDB" id="A0A915P089"/>
<organism evidence="2 3">
    <name type="scientific">Meloidogyne floridensis</name>
    <dbReference type="NCBI Taxonomy" id="298350"/>
    <lineage>
        <taxon>Eukaryota</taxon>
        <taxon>Metazoa</taxon>
        <taxon>Ecdysozoa</taxon>
        <taxon>Nematoda</taxon>
        <taxon>Chromadorea</taxon>
        <taxon>Rhabditida</taxon>
        <taxon>Tylenchina</taxon>
        <taxon>Tylenchomorpha</taxon>
        <taxon>Tylenchoidea</taxon>
        <taxon>Meloidogynidae</taxon>
        <taxon>Meloidogyninae</taxon>
        <taxon>Meloidogyne</taxon>
    </lineage>
</organism>
<feature type="region of interest" description="Disordered" evidence="1">
    <location>
        <begin position="15"/>
        <end position="51"/>
    </location>
</feature>
<accession>A0A915P089</accession>
<proteinExistence type="predicted"/>
<dbReference type="WBParaSite" id="scf7180000422228.g8576">
    <property type="protein sequence ID" value="scf7180000422228.g8576"/>
    <property type="gene ID" value="scf7180000422228.g8576"/>
</dbReference>
<feature type="compositionally biased region" description="Polar residues" evidence="1">
    <location>
        <begin position="15"/>
        <end position="33"/>
    </location>
</feature>
<name>A0A915P089_9BILA</name>
<feature type="compositionally biased region" description="Polar residues" evidence="1">
    <location>
        <begin position="168"/>
        <end position="178"/>
    </location>
</feature>
<dbReference type="Proteomes" id="UP000887560">
    <property type="component" value="Unplaced"/>
</dbReference>
<evidence type="ECO:0000313" key="2">
    <source>
        <dbReference type="Proteomes" id="UP000887560"/>
    </source>
</evidence>
<evidence type="ECO:0000256" key="1">
    <source>
        <dbReference type="SAM" id="MobiDB-lite"/>
    </source>
</evidence>
<reference evidence="3" key="1">
    <citation type="submission" date="2022-11" db="UniProtKB">
        <authorList>
            <consortium name="WormBaseParasite"/>
        </authorList>
    </citation>
    <scope>IDENTIFICATION</scope>
</reference>
<sequence length="380" mass="43962">LFEYDDASVVNQNQTNNFKNKISQSNKQTNETLNSNQNNSKKISDKNNKNKQLLNQKESESDEDDWPMYICFDQPNKTQKIMNQNINLNNDLNRQTGSSNLVLGLGGKTFERDPPPQNNKETQVIKEQIVNFNNNSLNDNKNPLTTVEGIQQWVNNLNKQMEYYGSGYSKNNESLKTQQNKDTKNSRKRNNSGSERKGKGKQVCNETIIIDEENNNSKIIEKKDNSKINNDNIIRNLENNLFDEIELDQIDWDIFENDPECQIKLQQIHDQLNNSINDVGQSSNNNAGGNYFGNENQNIFENNEINYNENLQLINTHQDLQLNQQIQQNNNKQLNHGDSHFDKNYNINNIYTKENVINNNENGLNQSSYNGKKVYSIILI</sequence>
<keyword evidence="2" id="KW-1185">Reference proteome</keyword>
<evidence type="ECO:0000313" key="3">
    <source>
        <dbReference type="WBParaSite" id="scf7180000422228.g8576"/>
    </source>
</evidence>